<evidence type="ECO:0000313" key="2">
    <source>
        <dbReference type="EMBL" id="SKB79437.1"/>
    </source>
</evidence>
<dbReference type="STRING" id="1513896.SAMN05660841_02370"/>
<evidence type="ECO:0000313" key="3">
    <source>
        <dbReference type="Proteomes" id="UP000190150"/>
    </source>
</evidence>
<feature type="domain" description="M23ase beta-sheet core" evidence="1">
    <location>
        <begin position="59"/>
        <end position="116"/>
    </location>
</feature>
<dbReference type="GO" id="GO:0004222">
    <property type="term" value="F:metalloendopeptidase activity"/>
    <property type="evidence" value="ECO:0007669"/>
    <property type="project" value="TreeGrafter"/>
</dbReference>
<dbReference type="Pfam" id="PF01551">
    <property type="entry name" value="Peptidase_M23"/>
    <property type="match status" value="1"/>
</dbReference>
<proteinExistence type="predicted"/>
<gene>
    <name evidence="2" type="ORF">SAMN05660841_02370</name>
</gene>
<keyword evidence="3" id="KW-1185">Reference proteome</keyword>
<reference evidence="3" key="1">
    <citation type="submission" date="2017-02" db="EMBL/GenBank/DDBJ databases">
        <authorList>
            <person name="Varghese N."/>
            <person name="Submissions S."/>
        </authorList>
    </citation>
    <scope>NUCLEOTIDE SEQUENCE [LARGE SCALE GENOMIC DNA]</scope>
    <source>
        <strain evidence="3">DSM 24091</strain>
    </source>
</reference>
<dbReference type="EMBL" id="FUZF01000010">
    <property type="protein sequence ID" value="SKB79437.1"/>
    <property type="molecule type" value="Genomic_DNA"/>
</dbReference>
<dbReference type="InterPro" id="IPR016047">
    <property type="entry name" value="M23ase_b-sheet_dom"/>
</dbReference>
<dbReference type="OrthoDB" id="9810477at2"/>
<dbReference type="Proteomes" id="UP000190150">
    <property type="component" value="Unassembled WGS sequence"/>
</dbReference>
<dbReference type="InterPro" id="IPR011055">
    <property type="entry name" value="Dup_hybrid_motif"/>
</dbReference>
<dbReference type="AlphaFoldDB" id="A0A1T5E675"/>
<name>A0A1T5E675_9SPHI</name>
<accession>A0A1T5E675</accession>
<dbReference type="Gene3D" id="2.70.70.10">
    <property type="entry name" value="Glucose Permease (Domain IIA)"/>
    <property type="match status" value="1"/>
</dbReference>
<dbReference type="CDD" id="cd12797">
    <property type="entry name" value="M23_peptidase"/>
    <property type="match status" value="1"/>
</dbReference>
<evidence type="ECO:0000259" key="1">
    <source>
        <dbReference type="Pfam" id="PF01551"/>
    </source>
</evidence>
<sequence>MRKKIGYLVLLLLLQSSLSIGQKKEIITSRNYPQGYFRNPLSIAMDASGTFGELRSTHFHAGDDYRTQQRVGLPLHAAAEGYVSRVRVQIGGGGNSVYIDHPNGYSTVYLHMDNFNEVLTNIIRAEQYKQQRFDVDLTLNRNQVVVSRGMLIGHAGNSGGSGGPHLHFEIRDTKSQHPLNPQLFGLKFTDNFKPTINGIMLYDLNVPLFNEHTPRKSLSVKASQAGIYTLTQANPITVNGRFGLGINTVDRHRSGGFQNGVYSIELLIDEKPISTVVFEELDFNTSRGIHSYIDYSHWKKTKVKIQKSFKDPGNPIEIFKTLPNTRGIELQAQKIYDVKYIVKDVAGNTSELNFKIDNKINNRTTGHKFLGLQLFKFDKTNSFERSDVKVNIPQKVLYDDLDFEYSTASAPANSYSQLHKIHNNLTPIFQAYNLAIKPTSLPLHLQGKALLASVENGAEGGSFENGWVSVNTRNFGSFYVIVDTIAPTITPRNLSSGKNVSAQRKIDFTISDNLSGIKSFDAYIDDRWVLMEYDSKNRHLWHTFDPSLTKGTHTFKLIVKDWKDNQKVYEASFIK</sequence>
<organism evidence="2 3">
    <name type="scientific">Sphingobacterium nematocida</name>
    <dbReference type="NCBI Taxonomy" id="1513896"/>
    <lineage>
        <taxon>Bacteria</taxon>
        <taxon>Pseudomonadati</taxon>
        <taxon>Bacteroidota</taxon>
        <taxon>Sphingobacteriia</taxon>
        <taxon>Sphingobacteriales</taxon>
        <taxon>Sphingobacteriaceae</taxon>
        <taxon>Sphingobacterium</taxon>
    </lineage>
</organism>
<dbReference type="RefSeq" id="WP_079643290.1">
    <property type="nucleotide sequence ID" value="NZ_FUZF01000010.1"/>
</dbReference>
<dbReference type="PANTHER" id="PTHR21666:SF285">
    <property type="entry name" value="M23 FAMILY METALLOPEPTIDASE"/>
    <property type="match status" value="1"/>
</dbReference>
<protein>
    <submittedName>
        <fullName evidence="2">Peptidase family M23</fullName>
    </submittedName>
</protein>
<dbReference type="SUPFAM" id="SSF51261">
    <property type="entry name" value="Duplicated hybrid motif"/>
    <property type="match status" value="1"/>
</dbReference>
<dbReference type="PANTHER" id="PTHR21666">
    <property type="entry name" value="PEPTIDASE-RELATED"/>
    <property type="match status" value="1"/>
</dbReference>
<dbReference type="InterPro" id="IPR050570">
    <property type="entry name" value="Cell_wall_metabolism_enzyme"/>
</dbReference>